<keyword evidence="3" id="KW-0029">Amino-acid transport</keyword>
<reference evidence="6" key="1">
    <citation type="submission" date="2019-03" db="EMBL/GenBank/DDBJ databases">
        <title>Afifella sp. nov., isolated from activated sludge.</title>
        <authorList>
            <person name="Li Q."/>
            <person name="Liu Y."/>
        </authorList>
    </citation>
    <scope>NUCLEOTIDE SEQUENCE</scope>
    <source>
        <strain evidence="6">L72</strain>
    </source>
</reference>
<feature type="signal peptide" evidence="4">
    <location>
        <begin position="1"/>
        <end position="16"/>
    </location>
</feature>
<evidence type="ECO:0000256" key="4">
    <source>
        <dbReference type="SAM" id="SignalP"/>
    </source>
</evidence>
<evidence type="ECO:0000256" key="1">
    <source>
        <dbReference type="ARBA" id="ARBA00010062"/>
    </source>
</evidence>
<keyword evidence="7" id="KW-1185">Reference proteome</keyword>
<dbReference type="InterPro" id="IPR051010">
    <property type="entry name" value="BCAA_transport"/>
</dbReference>
<dbReference type="Proteomes" id="UP000773614">
    <property type="component" value="Unassembled WGS sequence"/>
</dbReference>
<dbReference type="Gene3D" id="3.40.50.2300">
    <property type="match status" value="2"/>
</dbReference>
<keyword evidence="2 4" id="KW-0732">Signal</keyword>
<organism evidence="6 7">
    <name type="scientific">Propylenella binzhouense</name>
    <dbReference type="NCBI Taxonomy" id="2555902"/>
    <lineage>
        <taxon>Bacteria</taxon>
        <taxon>Pseudomonadati</taxon>
        <taxon>Pseudomonadota</taxon>
        <taxon>Alphaproteobacteria</taxon>
        <taxon>Hyphomicrobiales</taxon>
        <taxon>Propylenellaceae</taxon>
        <taxon>Propylenella</taxon>
    </lineage>
</organism>
<evidence type="ECO:0000313" key="6">
    <source>
        <dbReference type="EMBL" id="MYZ49375.1"/>
    </source>
</evidence>
<evidence type="ECO:0000256" key="3">
    <source>
        <dbReference type="ARBA" id="ARBA00022970"/>
    </source>
</evidence>
<accession>A0A964T779</accession>
<dbReference type="GO" id="GO:0006865">
    <property type="term" value="P:amino acid transport"/>
    <property type="evidence" value="ECO:0007669"/>
    <property type="project" value="UniProtKB-KW"/>
</dbReference>
<dbReference type="PANTHER" id="PTHR30483:SF37">
    <property type="entry name" value="ABC TRANSPORTER SUBSTRATE-BINDING PROTEIN"/>
    <property type="match status" value="1"/>
</dbReference>
<feature type="domain" description="Leucine-binding protein" evidence="5">
    <location>
        <begin position="19"/>
        <end position="377"/>
    </location>
</feature>
<comment type="similarity">
    <text evidence="1">Belongs to the leucine-binding protein family.</text>
</comment>
<evidence type="ECO:0000256" key="2">
    <source>
        <dbReference type="ARBA" id="ARBA00022729"/>
    </source>
</evidence>
<dbReference type="PANTHER" id="PTHR30483">
    <property type="entry name" value="LEUCINE-SPECIFIC-BINDING PROTEIN"/>
    <property type="match status" value="1"/>
</dbReference>
<dbReference type="Pfam" id="PF13458">
    <property type="entry name" value="Peripla_BP_6"/>
    <property type="match status" value="1"/>
</dbReference>
<dbReference type="InterPro" id="IPR028081">
    <property type="entry name" value="Leu-bd"/>
</dbReference>
<dbReference type="SUPFAM" id="SSF53822">
    <property type="entry name" value="Periplasmic binding protein-like I"/>
    <property type="match status" value="1"/>
</dbReference>
<dbReference type="EMBL" id="SPKJ01000071">
    <property type="protein sequence ID" value="MYZ49375.1"/>
    <property type="molecule type" value="Genomic_DNA"/>
</dbReference>
<evidence type="ECO:0000313" key="7">
    <source>
        <dbReference type="Proteomes" id="UP000773614"/>
    </source>
</evidence>
<dbReference type="InterPro" id="IPR028082">
    <property type="entry name" value="Peripla_BP_I"/>
</dbReference>
<feature type="chain" id="PRO_5036962042" evidence="4">
    <location>
        <begin position="17"/>
        <end position="418"/>
    </location>
</feature>
<dbReference type="OrthoDB" id="9791590at2"/>
<evidence type="ECO:0000259" key="5">
    <source>
        <dbReference type="Pfam" id="PF13458"/>
    </source>
</evidence>
<comment type="caution">
    <text evidence="6">The sequence shown here is derived from an EMBL/GenBank/DDBJ whole genome shotgun (WGS) entry which is preliminary data.</text>
</comment>
<sequence>MLLAAAATALASAAQAEAPIRIAASLPLTGSFSVSGAKHEQGYRLCVDLINEKGGLLGRKLELILGDNRSDTETAINQYERFINADKADLVFGTFSSKLTFPVSAVMEKYGMVHPVPAGGALRIWSQGLKHAFYFQQNAAELVGESLVEMIDALVPPDERPKTAAVVHSDDFFANGIAAGLLGRKVENPGGGVVADLAPGYLADHDVKVVMEERWPEEGFSDWLNLANSVKRSEAELVIGLTASAEEAVQLTRALQTVKAQPKFLYLSQGTQAEYAEGAGKAAEGVAVHTSWHPAVPFVGLLAGATFTNQDFRKAFEAKYGTAPDEDSAIPFAVCQGMEQAVRATGSTDNRKLSEWLHARTKEDPVRTVLGPFNWDERGLPKGRPFLEAQWQGGVLKFVYPTDEFEGVAPLVYPKPQW</sequence>
<dbReference type="CDD" id="cd06338">
    <property type="entry name" value="PBP1_ABC_ligand_binding-like"/>
    <property type="match status" value="1"/>
</dbReference>
<proteinExistence type="inferred from homology"/>
<gene>
    <name evidence="6" type="ORF">E4O86_16820</name>
</gene>
<protein>
    <submittedName>
        <fullName evidence="6">Branched-chain amino acid ABC transporter substrate-binding protein</fullName>
    </submittedName>
</protein>
<name>A0A964T779_9HYPH</name>
<dbReference type="AlphaFoldDB" id="A0A964T779"/>
<keyword evidence="3" id="KW-0813">Transport</keyword>